<feature type="region of interest" description="Disordered" evidence="1">
    <location>
        <begin position="30"/>
        <end position="74"/>
    </location>
</feature>
<dbReference type="PROSITE" id="PS51257">
    <property type="entry name" value="PROKAR_LIPOPROTEIN"/>
    <property type="match status" value="1"/>
</dbReference>
<dbReference type="EMBL" id="VOSL01000031">
    <property type="protein sequence ID" value="TXD39613.1"/>
    <property type="molecule type" value="Genomic_DNA"/>
</dbReference>
<feature type="compositionally biased region" description="Polar residues" evidence="1">
    <location>
        <begin position="58"/>
        <end position="70"/>
    </location>
</feature>
<organism evidence="3 4">
    <name type="scientific">Lujinxingia vulgaris</name>
    <dbReference type="NCBI Taxonomy" id="2600176"/>
    <lineage>
        <taxon>Bacteria</taxon>
        <taxon>Deltaproteobacteria</taxon>
        <taxon>Bradymonadales</taxon>
        <taxon>Lujinxingiaceae</taxon>
        <taxon>Lujinxingia</taxon>
    </lineage>
</organism>
<dbReference type="RefSeq" id="WP_146973738.1">
    <property type="nucleotide sequence ID" value="NZ_VOSL01000031.1"/>
</dbReference>
<evidence type="ECO:0000256" key="2">
    <source>
        <dbReference type="SAM" id="SignalP"/>
    </source>
</evidence>
<proteinExistence type="predicted"/>
<reference evidence="3 4" key="1">
    <citation type="submission" date="2019-08" db="EMBL/GenBank/DDBJ databases">
        <title>Bradymonadales sp. TMQ2.</title>
        <authorList>
            <person name="Liang Q."/>
        </authorList>
    </citation>
    <scope>NUCLEOTIDE SEQUENCE [LARGE SCALE GENOMIC DNA]</scope>
    <source>
        <strain evidence="3 4">TMQ2</strain>
    </source>
</reference>
<keyword evidence="2" id="KW-0732">Signal</keyword>
<sequence length="319" mass="32912">MTWMNDRKRTTTLLAFGLAASLSLTACGEDDDPADSNVDPDRGNNTSSTFDVELSGDGASTNYSGSLANDETSEESWGASIAGGVITILMQDASGVAISAVIDTAQNTYATGDFSVAAPPEGTFVTLLDPLAGQALNSHGQGTIKLTSCPTAMGDKVVGSFQSVSLEDENEGPNRTLSGNFDVAVYAMSGTLNCPPADDTNDNSDDDPDDNDDQPNACQGYEYCESGDGVCCPSAECMATCSFNCVMEDEECAGGLNPAACDSCTLDCLDSCGVDQACRDAAAALTTCEEDAGCSELEDEDAATSCTESNCCSELQTAY</sequence>
<dbReference type="Proteomes" id="UP000321046">
    <property type="component" value="Unassembled WGS sequence"/>
</dbReference>
<dbReference type="OrthoDB" id="5505386at2"/>
<dbReference type="AlphaFoldDB" id="A0A5C6XGI5"/>
<comment type="caution">
    <text evidence="3">The sequence shown here is derived from an EMBL/GenBank/DDBJ whole genome shotgun (WGS) entry which is preliminary data.</text>
</comment>
<evidence type="ECO:0000313" key="3">
    <source>
        <dbReference type="EMBL" id="TXD39613.1"/>
    </source>
</evidence>
<gene>
    <name evidence="3" type="ORF">FRC96_06720</name>
</gene>
<name>A0A5C6XGI5_9DELT</name>
<evidence type="ECO:0000313" key="4">
    <source>
        <dbReference type="Proteomes" id="UP000321046"/>
    </source>
</evidence>
<evidence type="ECO:0000256" key="1">
    <source>
        <dbReference type="SAM" id="MobiDB-lite"/>
    </source>
</evidence>
<feature type="signal peptide" evidence="2">
    <location>
        <begin position="1"/>
        <end position="28"/>
    </location>
</feature>
<feature type="chain" id="PRO_5022972852" evidence="2">
    <location>
        <begin position="29"/>
        <end position="319"/>
    </location>
</feature>
<accession>A0A5C6XGI5</accession>
<protein>
    <submittedName>
        <fullName evidence="3">Uncharacterized protein</fullName>
    </submittedName>
</protein>